<dbReference type="Proteomes" id="UP001321498">
    <property type="component" value="Chromosome"/>
</dbReference>
<dbReference type="PROSITE" id="PS50093">
    <property type="entry name" value="PKD"/>
    <property type="match status" value="1"/>
</dbReference>
<reference evidence="4" key="1">
    <citation type="journal article" date="2019" name="Int. J. Syst. Evol. Microbiol.">
        <title>The Global Catalogue of Microorganisms (GCM) 10K type strain sequencing project: providing services to taxonomists for standard genome sequencing and annotation.</title>
        <authorList>
            <consortium name="The Broad Institute Genomics Platform"/>
            <consortium name="The Broad Institute Genome Sequencing Center for Infectious Disease"/>
            <person name="Wu L."/>
            <person name="Ma J."/>
        </authorList>
    </citation>
    <scope>NUCLEOTIDE SEQUENCE [LARGE SCALE GENOMIC DNA]</scope>
    <source>
        <strain evidence="4">NBRC 108725</strain>
    </source>
</reference>
<feature type="domain" description="PKD" evidence="2">
    <location>
        <begin position="589"/>
        <end position="668"/>
    </location>
</feature>
<dbReference type="Gene3D" id="2.60.120.200">
    <property type="match status" value="1"/>
</dbReference>
<gene>
    <name evidence="3" type="ORF">GCM10025866_18420</name>
</gene>
<dbReference type="InterPro" id="IPR000601">
    <property type="entry name" value="PKD_dom"/>
</dbReference>
<accession>A0ABM8GCG2</accession>
<dbReference type="Pfam" id="PF18911">
    <property type="entry name" value="PKD_4"/>
    <property type="match status" value="1"/>
</dbReference>
<proteinExistence type="predicted"/>
<organism evidence="3 4">
    <name type="scientific">Naasia aerilata</name>
    <dbReference type="NCBI Taxonomy" id="1162966"/>
    <lineage>
        <taxon>Bacteria</taxon>
        <taxon>Bacillati</taxon>
        <taxon>Actinomycetota</taxon>
        <taxon>Actinomycetes</taxon>
        <taxon>Micrococcales</taxon>
        <taxon>Microbacteriaceae</taxon>
        <taxon>Naasia</taxon>
    </lineage>
</organism>
<dbReference type="SUPFAM" id="SSF49899">
    <property type="entry name" value="Concanavalin A-like lectins/glucanases"/>
    <property type="match status" value="1"/>
</dbReference>
<name>A0ABM8GCG2_9MICO</name>
<evidence type="ECO:0000256" key="1">
    <source>
        <dbReference type="SAM" id="MobiDB-lite"/>
    </source>
</evidence>
<feature type="compositionally biased region" description="Pro residues" evidence="1">
    <location>
        <begin position="932"/>
        <end position="955"/>
    </location>
</feature>
<dbReference type="SUPFAM" id="SSF49299">
    <property type="entry name" value="PKD domain"/>
    <property type="match status" value="1"/>
</dbReference>
<sequence>MAALNASTGAVLPFTATAEGGHVLGIAISPDAGKVVLGGSFTTLNGSGNPGYGLGAVNASTGTSMTWNANSKVRNAGVNSAIYSLTSDSTGVYGTGYVYGAGGNEEGAFRADWTNGDLVWADSCLGDTYSLGLTANVAYIAGHHHDCSTNNGGFPQTSPDWTYQRGMAWAKNPSGAVSTGTKWAGTPAPTVLDWWPSFDTGTFTGQGQGPWSVAANETYVVYAGEFTKVNSTDQQGIVRFATKAVAPNDDGPRLSGTNFIPNLVSASSGSVRINWRANYDRDNASLTYDLIRDGNNAAPIYSVTQTSHNWYDRPSMTFLDSGVAPGSTHSYRLRVTDPFGNVSWGDPATTTVATSGTVSSYANAVLADRPASFWRLGESSGTAVTDWAGTNNAVAGTGVTRSQAGAITGDTNTAVRTSGSSPNGMIATSTSVLPPSTLSVEAWFKTNTTAGGKIVGFGNMATGNSTNNYDRDITMNSNGQLVFGVRSGATTVSVTTTARYNNNGWHHAVGTVGSNGLQIFVDGVRVAQRTGTNTAAWTYPGFWRIGGDTTASGVKYFNGTVDEVAVYDRQLDAATVKSHYDLGTSGAAINVAPTASFTAKTANLDVTVDGSGSTDSDGTIASYAWSFGDGGTATGATATHSYATAGTYTVTLTVTDNGGATATRTATVSPTDPPVAGAVLAQDGFGRTATNGLGTAETGGLWSVVSPASAYSVASGAAQVLTPAGSTRTAYLGTVNATDNEAQATVAFSVRPTSGSAYASVQARRVGSAFYQARVVVASSGAVQLQLQQSSTTLRTVSVSGLTYAAGDSLRVRVQAIGTSPTTLQAKVWKVGTTEPTAWTATTTDSTAALQAAGSVGISSYLSASASPASYTVSFDDFWAGVVSATPPPPANAAPTASFTSATNGLGVSVDGSASADSDGTIAAYSWNWETTPPPDPGPPRRTPTPPAPTRSPSR</sequence>
<dbReference type="InterPro" id="IPR013783">
    <property type="entry name" value="Ig-like_fold"/>
</dbReference>
<dbReference type="InterPro" id="IPR013320">
    <property type="entry name" value="ConA-like_dom_sf"/>
</dbReference>
<evidence type="ECO:0000313" key="4">
    <source>
        <dbReference type="Proteomes" id="UP001321498"/>
    </source>
</evidence>
<keyword evidence="4" id="KW-1185">Reference proteome</keyword>
<dbReference type="InterPro" id="IPR035986">
    <property type="entry name" value="PKD_dom_sf"/>
</dbReference>
<feature type="compositionally biased region" description="Low complexity" evidence="1">
    <location>
        <begin position="911"/>
        <end position="920"/>
    </location>
</feature>
<protein>
    <recommendedName>
        <fullName evidence="2">PKD domain-containing protein</fullName>
    </recommendedName>
</protein>
<dbReference type="SMART" id="SM00089">
    <property type="entry name" value="PKD"/>
    <property type="match status" value="1"/>
</dbReference>
<dbReference type="Pfam" id="PF13385">
    <property type="entry name" value="Laminin_G_3"/>
    <property type="match status" value="1"/>
</dbReference>
<dbReference type="Gene3D" id="2.60.40.10">
    <property type="entry name" value="Immunoglobulins"/>
    <property type="match status" value="3"/>
</dbReference>
<dbReference type="InterPro" id="IPR022409">
    <property type="entry name" value="PKD/Chitinase_dom"/>
</dbReference>
<feature type="region of interest" description="Disordered" evidence="1">
    <location>
        <begin position="911"/>
        <end position="955"/>
    </location>
</feature>
<dbReference type="CDD" id="cd00146">
    <property type="entry name" value="PKD"/>
    <property type="match status" value="1"/>
</dbReference>
<dbReference type="EMBL" id="AP027731">
    <property type="protein sequence ID" value="BDZ45933.1"/>
    <property type="molecule type" value="Genomic_DNA"/>
</dbReference>
<evidence type="ECO:0000313" key="3">
    <source>
        <dbReference type="EMBL" id="BDZ45933.1"/>
    </source>
</evidence>
<evidence type="ECO:0000259" key="2">
    <source>
        <dbReference type="PROSITE" id="PS50093"/>
    </source>
</evidence>